<dbReference type="InterPro" id="IPR008271">
    <property type="entry name" value="Ser/Thr_kinase_AS"/>
</dbReference>
<dbReference type="SMART" id="SM00220">
    <property type="entry name" value="S_TKc"/>
    <property type="match status" value="1"/>
</dbReference>
<comment type="caution">
    <text evidence="2">The sequence shown here is derived from an EMBL/GenBank/DDBJ whole genome shotgun (WGS) entry which is preliminary data.</text>
</comment>
<dbReference type="InterPro" id="IPR000719">
    <property type="entry name" value="Prot_kinase_dom"/>
</dbReference>
<evidence type="ECO:0000313" key="3">
    <source>
        <dbReference type="Proteomes" id="UP000820818"/>
    </source>
</evidence>
<dbReference type="PANTHER" id="PTHR13954:SF6">
    <property type="entry name" value="NON-SPECIFIC SERINE_THREONINE PROTEIN KINASE"/>
    <property type="match status" value="1"/>
</dbReference>
<dbReference type="Proteomes" id="UP000820818">
    <property type="component" value="Linkage Group LG3"/>
</dbReference>
<dbReference type="GO" id="GO:1990604">
    <property type="term" value="C:IRE1-TRAF2-ASK1 complex"/>
    <property type="evidence" value="ECO:0007669"/>
    <property type="project" value="TreeGrafter"/>
</dbReference>
<dbReference type="GO" id="GO:0005524">
    <property type="term" value="F:ATP binding"/>
    <property type="evidence" value="ECO:0007669"/>
    <property type="project" value="InterPro"/>
</dbReference>
<dbReference type="PROSITE" id="PS50011">
    <property type="entry name" value="PROTEIN_KINASE_DOM"/>
    <property type="match status" value="1"/>
</dbReference>
<dbReference type="GO" id="GO:0036498">
    <property type="term" value="P:IRE1-mediated unfolded protein response"/>
    <property type="evidence" value="ECO:0007669"/>
    <property type="project" value="TreeGrafter"/>
</dbReference>
<protein>
    <recommendedName>
        <fullName evidence="1">Protein kinase domain-containing protein</fullName>
    </recommendedName>
</protein>
<dbReference type="EMBL" id="WJBH02000003">
    <property type="protein sequence ID" value="KAI9561020.1"/>
    <property type="molecule type" value="Genomic_DNA"/>
</dbReference>
<evidence type="ECO:0000313" key="2">
    <source>
        <dbReference type="EMBL" id="KAI9561020.1"/>
    </source>
</evidence>
<organism evidence="2 3">
    <name type="scientific">Daphnia sinensis</name>
    <dbReference type="NCBI Taxonomy" id="1820382"/>
    <lineage>
        <taxon>Eukaryota</taxon>
        <taxon>Metazoa</taxon>
        <taxon>Ecdysozoa</taxon>
        <taxon>Arthropoda</taxon>
        <taxon>Crustacea</taxon>
        <taxon>Branchiopoda</taxon>
        <taxon>Diplostraca</taxon>
        <taxon>Cladocera</taxon>
        <taxon>Anomopoda</taxon>
        <taxon>Daphniidae</taxon>
        <taxon>Daphnia</taxon>
        <taxon>Daphnia similis group</taxon>
    </lineage>
</organism>
<dbReference type="PANTHER" id="PTHR13954">
    <property type="entry name" value="IRE1-RELATED"/>
    <property type="match status" value="1"/>
</dbReference>
<feature type="domain" description="Protein kinase" evidence="1">
    <location>
        <begin position="3"/>
        <end position="270"/>
    </location>
</feature>
<keyword evidence="3" id="KW-1185">Reference proteome</keyword>
<evidence type="ECO:0000259" key="1">
    <source>
        <dbReference type="PROSITE" id="PS50011"/>
    </source>
</evidence>
<accession>A0AAD5LFI0</accession>
<reference evidence="2 3" key="1">
    <citation type="submission" date="2022-05" db="EMBL/GenBank/DDBJ databases">
        <title>A multi-omics perspective on studying reproductive biology in Daphnia sinensis.</title>
        <authorList>
            <person name="Jia J."/>
        </authorList>
    </citation>
    <scope>NUCLEOTIDE SEQUENCE [LARGE SCALE GENOMIC DNA]</scope>
    <source>
        <strain evidence="2 3">WSL</strain>
    </source>
</reference>
<dbReference type="GO" id="GO:0070059">
    <property type="term" value="P:intrinsic apoptotic signaling pathway in response to endoplasmic reticulum stress"/>
    <property type="evidence" value="ECO:0007669"/>
    <property type="project" value="TreeGrafter"/>
</dbReference>
<dbReference type="GO" id="GO:0051082">
    <property type="term" value="F:unfolded protein binding"/>
    <property type="evidence" value="ECO:0007669"/>
    <property type="project" value="TreeGrafter"/>
</dbReference>
<name>A0AAD5LFI0_9CRUS</name>
<dbReference type="InterPro" id="IPR045133">
    <property type="entry name" value="IRE1/2-like"/>
</dbReference>
<gene>
    <name evidence="2" type="ORF">GHT06_011976</name>
</gene>
<dbReference type="Pfam" id="PF00069">
    <property type="entry name" value="Pkinase"/>
    <property type="match status" value="1"/>
</dbReference>
<dbReference type="InterPro" id="IPR011009">
    <property type="entry name" value="Kinase-like_dom_sf"/>
</dbReference>
<dbReference type="PROSITE" id="PS00108">
    <property type="entry name" value="PROTEIN_KINASE_ST"/>
    <property type="match status" value="1"/>
</dbReference>
<dbReference type="Gene3D" id="1.10.510.10">
    <property type="entry name" value="Transferase(Phosphotransferase) domain 1"/>
    <property type="match status" value="1"/>
</dbReference>
<dbReference type="SUPFAM" id="SSF56112">
    <property type="entry name" value="Protein kinase-like (PK-like)"/>
    <property type="match status" value="1"/>
</dbReference>
<proteinExistence type="predicted"/>
<dbReference type="AlphaFoldDB" id="A0AAD5LFI0"/>
<dbReference type="GO" id="GO:0004521">
    <property type="term" value="F:RNA endonuclease activity"/>
    <property type="evidence" value="ECO:0007669"/>
    <property type="project" value="InterPro"/>
</dbReference>
<sequence length="273" mass="30927">MELDEKVLLGKGAEGRVFLGTFAGKKVAIKRVLINTDIAVDPARQRSEENTMKALNHPNILKLIDIQEDRNFKYLILELCLGTIRDYIRKKYTGPMPSEIDGMIQMARGLQYIHSLNFVHRDIKPENVLISMSHVLKISDFGICRPVTKSSQSFSLTSVPTGTRMFNSPELLQSEDKSPEEKAQIKAYVSTDIFSLGCLFFSYITMGGHPFAKEQKPNEFLTINNIFKGKKYLGLSKDHYAFSLIDGMTAVDPAKRWKMEQVLETLESQLAKK</sequence>
<dbReference type="GO" id="GO:0004674">
    <property type="term" value="F:protein serine/threonine kinase activity"/>
    <property type="evidence" value="ECO:0007669"/>
    <property type="project" value="InterPro"/>
</dbReference>